<protein>
    <submittedName>
        <fullName evidence="1">Uncharacterized protein</fullName>
    </submittedName>
</protein>
<dbReference type="InParanoid" id="A0A5J5EQ43"/>
<reference evidence="1 2" key="1">
    <citation type="submission" date="2019-09" db="EMBL/GenBank/DDBJ databases">
        <title>Draft genome of the ectomycorrhizal ascomycete Sphaerosporella brunnea.</title>
        <authorList>
            <consortium name="DOE Joint Genome Institute"/>
            <person name="Benucci G.M."/>
            <person name="Marozzi G."/>
            <person name="Antonielli L."/>
            <person name="Sanchez S."/>
            <person name="Marco P."/>
            <person name="Wang X."/>
            <person name="Falini L.B."/>
            <person name="Barry K."/>
            <person name="Haridas S."/>
            <person name="Lipzen A."/>
            <person name="Labutti K."/>
            <person name="Grigoriev I.V."/>
            <person name="Murat C."/>
            <person name="Martin F."/>
            <person name="Albertini E."/>
            <person name="Donnini D."/>
            <person name="Bonito G."/>
        </authorList>
    </citation>
    <scope>NUCLEOTIDE SEQUENCE [LARGE SCALE GENOMIC DNA]</scope>
    <source>
        <strain evidence="1 2">Sb_GMNB300</strain>
    </source>
</reference>
<dbReference type="Proteomes" id="UP000326924">
    <property type="component" value="Unassembled WGS sequence"/>
</dbReference>
<name>A0A5J5EQ43_9PEZI</name>
<sequence length="163" mass="18980">MPPKLSLKRIYDDAGLVQRTDIVFVYNIQMHDHSERPALLRSIANKIRLYEIYPELYSGAPYFSAWRVYTFLDGLYRYGQQNRQASWFLNLPPPPDVETRIHRYPPYHIPFPSTLLRGILMGALLDAIAFEIGHRAEGAEKMPAYFLQDVFCPPESGLHCHLW</sequence>
<dbReference type="AlphaFoldDB" id="A0A5J5EQ43"/>
<organism evidence="1 2">
    <name type="scientific">Sphaerosporella brunnea</name>
    <dbReference type="NCBI Taxonomy" id="1250544"/>
    <lineage>
        <taxon>Eukaryota</taxon>
        <taxon>Fungi</taxon>
        <taxon>Dikarya</taxon>
        <taxon>Ascomycota</taxon>
        <taxon>Pezizomycotina</taxon>
        <taxon>Pezizomycetes</taxon>
        <taxon>Pezizales</taxon>
        <taxon>Pyronemataceae</taxon>
        <taxon>Sphaerosporella</taxon>
    </lineage>
</organism>
<evidence type="ECO:0000313" key="2">
    <source>
        <dbReference type="Proteomes" id="UP000326924"/>
    </source>
</evidence>
<proteinExistence type="predicted"/>
<comment type="caution">
    <text evidence="1">The sequence shown here is derived from an EMBL/GenBank/DDBJ whole genome shotgun (WGS) entry which is preliminary data.</text>
</comment>
<keyword evidence="2" id="KW-1185">Reference proteome</keyword>
<accession>A0A5J5EQ43</accession>
<gene>
    <name evidence="1" type="ORF">FN846DRAFT_177932</name>
</gene>
<evidence type="ECO:0000313" key="1">
    <source>
        <dbReference type="EMBL" id="KAA8899255.1"/>
    </source>
</evidence>
<dbReference type="EMBL" id="VXIS01000169">
    <property type="protein sequence ID" value="KAA8899255.1"/>
    <property type="molecule type" value="Genomic_DNA"/>
</dbReference>